<sequence length="129" mass="14760">MKISLNVTVGETVSLAGYQFTLRSVDLQAQANFTSEQAVIEVTRQGKPVAQLTPERRFYTARRQQMFEPGIDWNAFHDWYVVMGEKSGEQRYAMRFLCTDRHPLDLVGWALMMIGVLATGWQRRRACAG</sequence>
<protein>
    <submittedName>
        <fullName evidence="2">Cytochrome c-type biogenesis protein CcmF</fullName>
    </submittedName>
</protein>
<feature type="domain" description="Cytochrome c-type biogenesis protein CcmF C-terminal" evidence="1">
    <location>
        <begin position="5"/>
        <end position="117"/>
    </location>
</feature>
<evidence type="ECO:0000313" key="2">
    <source>
        <dbReference type="EMBL" id="VTR57707.1"/>
    </source>
</evidence>
<evidence type="ECO:0000259" key="1">
    <source>
        <dbReference type="Pfam" id="PF16327"/>
    </source>
</evidence>
<proteinExistence type="predicted"/>
<reference evidence="2" key="1">
    <citation type="submission" date="2019-05" db="EMBL/GenBank/DDBJ databases">
        <authorList>
            <consortium name="Pathogen Informatics"/>
        </authorList>
    </citation>
    <scope>NUCLEOTIDE SEQUENCE [LARGE SCALE GENOMIC DNA]</scope>
    <source>
        <strain evidence="2">NCTC12965</strain>
    </source>
</reference>
<name>A0A4U9WEZ9_SERFO</name>
<dbReference type="EMBL" id="CABEEZ010000147">
    <property type="protein sequence ID" value="VTR57707.1"/>
    <property type="molecule type" value="Genomic_DNA"/>
</dbReference>
<gene>
    <name evidence="2" type="primary">ccmF_4</name>
    <name evidence="2" type="ORF">NCTC12965_07478</name>
</gene>
<dbReference type="Pfam" id="PF16327">
    <property type="entry name" value="CcmF_C"/>
    <property type="match status" value="1"/>
</dbReference>
<dbReference type="AlphaFoldDB" id="A0A4U9WEZ9"/>
<accession>A0A4U9WEZ9</accession>
<organism evidence="2">
    <name type="scientific">Serratia fonticola</name>
    <dbReference type="NCBI Taxonomy" id="47917"/>
    <lineage>
        <taxon>Bacteria</taxon>
        <taxon>Pseudomonadati</taxon>
        <taxon>Pseudomonadota</taxon>
        <taxon>Gammaproteobacteria</taxon>
        <taxon>Enterobacterales</taxon>
        <taxon>Yersiniaceae</taxon>
        <taxon>Serratia</taxon>
    </lineage>
</organism>
<dbReference type="InterPro" id="IPR032523">
    <property type="entry name" value="CcmF_C"/>
</dbReference>